<dbReference type="PROSITE" id="PS51202">
    <property type="entry name" value="RCK_C"/>
    <property type="match status" value="1"/>
</dbReference>
<dbReference type="PANTHER" id="PTHR43833">
    <property type="entry name" value="POTASSIUM CHANNEL PROTEIN 2-RELATED-RELATED"/>
    <property type="match status" value="1"/>
</dbReference>
<dbReference type="InterPro" id="IPR036291">
    <property type="entry name" value="NAD(P)-bd_dom_sf"/>
</dbReference>
<dbReference type="Gene3D" id="3.30.70.1450">
    <property type="entry name" value="Regulator of K+ conductance, C-terminal domain"/>
    <property type="match status" value="1"/>
</dbReference>
<dbReference type="InterPro" id="IPR036721">
    <property type="entry name" value="RCK_C_sf"/>
</dbReference>
<reference evidence="2" key="1">
    <citation type="journal article" date="2022" name="Int. J. Syst. Evol. Microbiol.">
        <title>Genome-based, phenotypic and chemotaxonomic classification of Faecalibacterium strains: proposal of three novel species Faecalibacterium duncaniae sp. nov., Faecalibacterium hattorii sp. nov. and Faecalibacterium gallinarum sp. nov. .</title>
        <authorList>
            <person name="Sakamoto M."/>
            <person name="Sakurai N."/>
            <person name="Tanno H."/>
            <person name="Iino T."/>
            <person name="Ohkuma M."/>
            <person name="Endo A."/>
        </authorList>
    </citation>
    <scope>NUCLEOTIDE SEQUENCE</scope>
    <source>
        <strain evidence="2">JCM 17207</strain>
    </source>
</reference>
<accession>A0AA37IZ56</accession>
<dbReference type="InterPro" id="IPR006037">
    <property type="entry name" value="RCK_C"/>
</dbReference>
<dbReference type="RefSeq" id="WP_238317134.1">
    <property type="nucleotide sequence ID" value="NZ_BQKV01000053.1"/>
</dbReference>
<comment type="caution">
    <text evidence="2">The sequence shown here is derived from an EMBL/GenBank/DDBJ whole genome shotgun (WGS) entry which is preliminary data.</text>
</comment>
<dbReference type="PANTHER" id="PTHR43833:SF7">
    <property type="entry name" value="KTR SYSTEM POTASSIUM UPTAKE PROTEIN C"/>
    <property type="match status" value="1"/>
</dbReference>
<organism evidence="2 3">
    <name type="scientific">Faecalibacterium gallinarum</name>
    <dbReference type="NCBI Taxonomy" id="2903556"/>
    <lineage>
        <taxon>Bacteria</taxon>
        <taxon>Bacillati</taxon>
        <taxon>Bacillota</taxon>
        <taxon>Clostridia</taxon>
        <taxon>Eubacteriales</taxon>
        <taxon>Oscillospiraceae</taxon>
        <taxon>Faecalibacterium</taxon>
    </lineage>
</organism>
<feature type="domain" description="RCK C-terminal" evidence="1">
    <location>
        <begin position="141"/>
        <end position="225"/>
    </location>
</feature>
<dbReference type="InterPro" id="IPR050721">
    <property type="entry name" value="Trk_Ktr_HKT_K-transport"/>
</dbReference>
<dbReference type="AlphaFoldDB" id="A0AA37IZ56"/>
<evidence type="ECO:0000259" key="1">
    <source>
        <dbReference type="PROSITE" id="PS51202"/>
    </source>
</evidence>
<proteinExistence type="predicted"/>
<dbReference type="EMBL" id="BQKV01000053">
    <property type="protein sequence ID" value="GJN64942.1"/>
    <property type="molecule type" value="Genomic_DNA"/>
</dbReference>
<dbReference type="Pfam" id="PF02080">
    <property type="entry name" value="TrkA_C"/>
    <property type="match status" value="1"/>
</dbReference>
<dbReference type="GO" id="GO:0006813">
    <property type="term" value="P:potassium ion transport"/>
    <property type="evidence" value="ECO:0007669"/>
    <property type="project" value="InterPro"/>
</dbReference>
<keyword evidence="3" id="KW-1185">Reference proteome</keyword>
<sequence>MFGKPKKEKISYGIVGLGRFGYALAVELAASGAELVVLDQDEEKVREIRELTENAYVVKSLDKKTLSETGIQNCDVAVVCIGEKMDASILTTLHLVSLGIGTVVSKATSEEHGEILEKLGAQVVYPEHDMAIRLAHRLEAGHMLDFVQLSEQVNISKLAIPEKMIGRTVLDVNLRGQFGLNIIAIENGGNVTENISPSLQFRAGDILFVSGAKAGLNRMLDWMENK</sequence>
<gene>
    <name evidence="2" type="ORF">JCM17207_15670</name>
</gene>
<dbReference type="SUPFAM" id="SSF116726">
    <property type="entry name" value="TrkA C-terminal domain-like"/>
    <property type="match status" value="1"/>
</dbReference>
<evidence type="ECO:0000313" key="2">
    <source>
        <dbReference type="EMBL" id="GJN64942.1"/>
    </source>
</evidence>
<dbReference type="Pfam" id="PF02254">
    <property type="entry name" value="TrkA_N"/>
    <property type="match status" value="1"/>
</dbReference>
<dbReference type="InterPro" id="IPR003148">
    <property type="entry name" value="RCK_N"/>
</dbReference>
<dbReference type="Proteomes" id="UP001055185">
    <property type="component" value="Unassembled WGS sequence"/>
</dbReference>
<dbReference type="SUPFAM" id="SSF51735">
    <property type="entry name" value="NAD(P)-binding Rossmann-fold domains"/>
    <property type="match status" value="1"/>
</dbReference>
<protein>
    <submittedName>
        <fullName evidence="2">Potassium transporter Trk</fullName>
    </submittedName>
</protein>
<dbReference type="GO" id="GO:0008324">
    <property type="term" value="F:monoatomic cation transmembrane transporter activity"/>
    <property type="evidence" value="ECO:0007669"/>
    <property type="project" value="InterPro"/>
</dbReference>
<name>A0AA37IZ56_9FIRM</name>
<dbReference type="Gene3D" id="3.40.50.720">
    <property type="entry name" value="NAD(P)-binding Rossmann-like Domain"/>
    <property type="match status" value="1"/>
</dbReference>
<evidence type="ECO:0000313" key="3">
    <source>
        <dbReference type="Proteomes" id="UP001055185"/>
    </source>
</evidence>